<evidence type="ECO:0008006" key="3">
    <source>
        <dbReference type="Google" id="ProtNLM"/>
    </source>
</evidence>
<dbReference type="EMBL" id="FNHS01000004">
    <property type="protein sequence ID" value="SDM88235.1"/>
    <property type="molecule type" value="Genomic_DNA"/>
</dbReference>
<dbReference type="Gene3D" id="3.40.50.1820">
    <property type="entry name" value="alpha/beta hydrolase"/>
    <property type="match status" value="1"/>
</dbReference>
<dbReference type="InterPro" id="IPR029058">
    <property type="entry name" value="AB_hydrolase_fold"/>
</dbReference>
<evidence type="ECO:0000313" key="2">
    <source>
        <dbReference type="Proteomes" id="UP000198704"/>
    </source>
</evidence>
<dbReference type="AlphaFoldDB" id="A0A1G9WVX9"/>
<proteinExistence type="predicted"/>
<protein>
    <recommendedName>
        <fullName evidence="3">Alpha/beta hydrolase family protein</fullName>
    </recommendedName>
</protein>
<reference evidence="2" key="1">
    <citation type="submission" date="2016-10" db="EMBL/GenBank/DDBJ databases">
        <authorList>
            <person name="Varghese N."/>
            <person name="Submissions S."/>
        </authorList>
    </citation>
    <scope>NUCLEOTIDE SEQUENCE [LARGE SCALE GENOMIC DNA]</scope>
    <source>
        <strain evidence="2">BL47</strain>
    </source>
</reference>
<gene>
    <name evidence="1" type="ORF">SAMN05216360_104133</name>
</gene>
<dbReference type="SUPFAM" id="SSF53474">
    <property type="entry name" value="alpha/beta-Hydrolases"/>
    <property type="match status" value="1"/>
</dbReference>
<evidence type="ECO:0000313" key="1">
    <source>
        <dbReference type="EMBL" id="SDM88235.1"/>
    </source>
</evidence>
<accession>A0A1G9WVX9</accession>
<dbReference type="RefSeq" id="WP_244507498.1">
    <property type="nucleotide sequence ID" value="NZ_FNHS01000004.1"/>
</dbReference>
<dbReference type="STRING" id="582672.SAMN05216360_104133"/>
<dbReference type="Proteomes" id="UP000198704">
    <property type="component" value="Unassembled WGS sequence"/>
</dbReference>
<keyword evidence="2" id="KW-1185">Reference proteome</keyword>
<name>A0A1G9WVX9_9HYPH</name>
<sequence>MPPTTAPPAVEAQIIEIEDGERLRDRWRPQAPDCGIVVSFHGFGSRPEPHAARFCADPWRAAGWARSLQALAAAVAVAGAPRGLYLDAPFDVMAHPVRLHVPLAPSWLLRDTYRSDLRIRSGTASVLIVQGRDDPVVPAKLALALAAVVGLKARIELVPGDHVSILGSRDREAAAWFGVRGGAGCLPQVQRKGGLRKECARGRTAVPALEG</sequence>
<organism evidence="1 2">
    <name type="scientific">Methylobacterium phyllostachyos</name>
    <dbReference type="NCBI Taxonomy" id="582672"/>
    <lineage>
        <taxon>Bacteria</taxon>
        <taxon>Pseudomonadati</taxon>
        <taxon>Pseudomonadota</taxon>
        <taxon>Alphaproteobacteria</taxon>
        <taxon>Hyphomicrobiales</taxon>
        <taxon>Methylobacteriaceae</taxon>
        <taxon>Methylobacterium</taxon>
    </lineage>
</organism>